<proteinExistence type="predicted"/>
<evidence type="ECO:0000313" key="2">
    <source>
        <dbReference type="Proteomes" id="UP000626109"/>
    </source>
</evidence>
<dbReference type="AlphaFoldDB" id="A0A813K6C5"/>
<evidence type="ECO:0000313" key="1">
    <source>
        <dbReference type="EMBL" id="CAE8693791.1"/>
    </source>
</evidence>
<feature type="non-terminal residue" evidence="1">
    <location>
        <position position="1"/>
    </location>
</feature>
<organism evidence="1 2">
    <name type="scientific">Polarella glacialis</name>
    <name type="common">Dinoflagellate</name>
    <dbReference type="NCBI Taxonomy" id="89957"/>
    <lineage>
        <taxon>Eukaryota</taxon>
        <taxon>Sar</taxon>
        <taxon>Alveolata</taxon>
        <taxon>Dinophyceae</taxon>
        <taxon>Suessiales</taxon>
        <taxon>Suessiaceae</taxon>
        <taxon>Polarella</taxon>
    </lineage>
</organism>
<dbReference type="EMBL" id="CAJNNW010027917">
    <property type="protein sequence ID" value="CAE8693791.1"/>
    <property type="molecule type" value="Genomic_DNA"/>
</dbReference>
<gene>
    <name evidence="1" type="ORF">PGLA2088_LOCUS28535</name>
</gene>
<comment type="caution">
    <text evidence="1">The sequence shown here is derived from an EMBL/GenBank/DDBJ whole genome shotgun (WGS) entry which is preliminary data.</text>
</comment>
<reference evidence="1" key="1">
    <citation type="submission" date="2021-02" db="EMBL/GenBank/DDBJ databases">
        <authorList>
            <person name="Dougan E. K."/>
            <person name="Rhodes N."/>
            <person name="Thang M."/>
            <person name="Chan C."/>
        </authorList>
    </citation>
    <scope>NUCLEOTIDE SEQUENCE</scope>
</reference>
<accession>A0A813K6C5</accession>
<sequence length="89" mass="9805">GGQDAAEKEVEGGCKKCCFALLDCMALIITSIAAVCSACWRMTKVYVAYPCKQSCVETWDGLQETLFPYKKGVSKVPYSYTDVPSFKFP</sequence>
<name>A0A813K6C5_POLGL</name>
<protein>
    <submittedName>
        <fullName evidence="1">Uncharacterized protein</fullName>
    </submittedName>
</protein>
<dbReference type="Proteomes" id="UP000626109">
    <property type="component" value="Unassembled WGS sequence"/>
</dbReference>